<dbReference type="AlphaFoldDB" id="A0A8N4L3U3"/>
<protein>
    <submittedName>
        <fullName evidence="3">Uncharacterized protein LOC115065996</fullName>
    </submittedName>
</protein>
<name>A0A8N4L3U3_BACDO</name>
<feature type="signal peptide" evidence="1">
    <location>
        <begin position="1"/>
        <end position="19"/>
    </location>
</feature>
<reference evidence="3" key="1">
    <citation type="submission" date="2025-08" db="UniProtKB">
        <authorList>
            <consortium name="RefSeq"/>
        </authorList>
    </citation>
    <scope>IDENTIFICATION</scope>
    <source>
        <tissue evidence="3">Adult</tissue>
    </source>
</reference>
<dbReference type="GeneID" id="115065996"/>
<evidence type="ECO:0000313" key="2">
    <source>
        <dbReference type="Proteomes" id="UP001652620"/>
    </source>
</evidence>
<sequence length="361" mass="41389">MKFIRVIFSISCFLALVISMNDMGSLSFKCIFDPDKTISKIIPGHLIIQHENEYGYNYRTTLQPVDCFINVVKNSIMNKRVNNIVGELEIQNLRRVEDPLRGIEYNEYIQARKANEIENLNEGVGLQKRKLKRVINTKDGAEIEIYYRSIDEDKQFKNRKFKQITTIVSSKKITDIIPSENKTIKNLQNLRKPTVYLRSIYEDKLFKTKNYTKITKKLKSKYVSGKVGLAKNSKSLFKDLCNNESVGWESSNSKSCFSKNLVSENYDLEKSNGIATSNDISAVALIESDKKPSTAVLEGNDIVIKSSHENNMLERTSPVYSEIPTTSTEISDHKSKHVLFNKISTDNLLEHILFNPRFIYA</sequence>
<keyword evidence="1" id="KW-0732">Signal</keyword>
<gene>
    <name evidence="3" type="primary">LOC115065996</name>
</gene>
<dbReference type="RefSeq" id="XP_029405251.2">
    <property type="nucleotide sequence ID" value="XM_029549391.2"/>
</dbReference>
<proteinExistence type="predicted"/>
<dbReference type="KEGG" id="bdr:115065996"/>
<evidence type="ECO:0000313" key="3">
    <source>
        <dbReference type="RefSeq" id="XP_029405251.2"/>
    </source>
</evidence>
<dbReference type="Proteomes" id="UP001652620">
    <property type="component" value="Chromosome 5"/>
</dbReference>
<feature type="chain" id="PRO_5046607027" evidence="1">
    <location>
        <begin position="20"/>
        <end position="361"/>
    </location>
</feature>
<organism evidence="2 3">
    <name type="scientific">Bactrocera dorsalis</name>
    <name type="common">Oriental fruit fly</name>
    <name type="synonym">Dacus dorsalis</name>
    <dbReference type="NCBI Taxonomy" id="27457"/>
    <lineage>
        <taxon>Eukaryota</taxon>
        <taxon>Metazoa</taxon>
        <taxon>Ecdysozoa</taxon>
        <taxon>Arthropoda</taxon>
        <taxon>Hexapoda</taxon>
        <taxon>Insecta</taxon>
        <taxon>Pterygota</taxon>
        <taxon>Neoptera</taxon>
        <taxon>Endopterygota</taxon>
        <taxon>Diptera</taxon>
        <taxon>Brachycera</taxon>
        <taxon>Muscomorpha</taxon>
        <taxon>Tephritoidea</taxon>
        <taxon>Tephritidae</taxon>
        <taxon>Bactrocera</taxon>
        <taxon>Bactrocera</taxon>
    </lineage>
</organism>
<evidence type="ECO:0000256" key="1">
    <source>
        <dbReference type="SAM" id="SignalP"/>
    </source>
</evidence>
<dbReference type="OrthoDB" id="7995312at2759"/>
<keyword evidence="2" id="KW-1185">Reference proteome</keyword>
<accession>A0A8N4L3U3</accession>